<sequence length="99" mass="10781">MENTVNNATARAINTTRPAGLETIPQSRSDRFAQILSDGQVQGEEKPSVAASAILGKPAKPRSSNFLNSMDIDQRRSAVENKYFFPMPAAMESKRGALK</sequence>
<feature type="region of interest" description="Disordered" evidence="1">
    <location>
        <begin position="1"/>
        <end position="25"/>
    </location>
</feature>
<reference evidence="2 3" key="1">
    <citation type="submission" date="2018-08" db="EMBL/GenBank/DDBJ databases">
        <title>Recombination of ecologically and evolutionarily significant loci maintains genetic cohesion in the Pseudomonas syringae species complex.</title>
        <authorList>
            <person name="Dillon M."/>
            <person name="Thakur S."/>
            <person name="Almeida R.N.D."/>
            <person name="Weir B.S."/>
            <person name="Guttman D.S."/>
        </authorList>
    </citation>
    <scope>NUCLEOTIDE SEQUENCE [LARGE SCALE GENOMIC DNA]</scope>
    <source>
        <strain evidence="2 3">ICMP 3934</strain>
    </source>
</reference>
<gene>
    <name evidence="2" type="ORF">ALP44_04367</name>
</gene>
<feature type="compositionally biased region" description="Polar residues" evidence="1">
    <location>
        <begin position="1"/>
        <end position="17"/>
    </location>
</feature>
<name>A0A0Q0DVE8_PSESX</name>
<dbReference type="AlphaFoldDB" id="A0A0Q0DVE8"/>
<protein>
    <submittedName>
        <fullName evidence="2">Uncharacterized protein</fullName>
    </submittedName>
</protein>
<dbReference type="EMBL" id="RBTL01000264">
    <property type="protein sequence ID" value="RMT62246.1"/>
    <property type="molecule type" value="Genomic_DNA"/>
</dbReference>
<comment type="caution">
    <text evidence="2">The sequence shown here is derived from an EMBL/GenBank/DDBJ whole genome shotgun (WGS) entry which is preliminary data.</text>
</comment>
<evidence type="ECO:0000256" key="1">
    <source>
        <dbReference type="SAM" id="MobiDB-lite"/>
    </source>
</evidence>
<accession>A0A0Q0DVE8</accession>
<dbReference type="RefSeq" id="WP_019331866.1">
    <property type="nucleotide sequence ID" value="NZ_BQUM01000106.1"/>
</dbReference>
<organism evidence="2 3">
    <name type="scientific">Pseudomonas syringae pv. theae</name>
    <dbReference type="NCBI Taxonomy" id="103985"/>
    <lineage>
        <taxon>Bacteria</taxon>
        <taxon>Pseudomonadati</taxon>
        <taxon>Pseudomonadota</taxon>
        <taxon>Gammaproteobacteria</taxon>
        <taxon>Pseudomonadales</taxon>
        <taxon>Pseudomonadaceae</taxon>
        <taxon>Pseudomonas</taxon>
        <taxon>Pseudomonas syringae</taxon>
    </lineage>
</organism>
<dbReference type="Proteomes" id="UP000282636">
    <property type="component" value="Unassembled WGS sequence"/>
</dbReference>
<evidence type="ECO:0000313" key="3">
    <source>
        <dbReference type="Proteomes" id="UP000282636"/>
    </source>
</evidence>
<evidence type="ECO:0000313" key="2">
    <source>
        <dbReference type="EMBL" id="RMT62246.1"/>
    </source>
</evidence>
<proteinExistence type="predicted"/>